<dbReference type="RefSeq" id="WP_307354698.1">
    <property type="nucleotide sequence ID" value="NZ_BAAACJ010000024.1"/>
</dbReference>
<protein>
    <recommendedName>
        <fullName evidence="3">Ribose 5-phosphate isomerase</fullName>
    </recommendedName>
</protein>
<dbReference type="Proteomes" id="UP001224418">
    <property type="component" value="Unassembled WGS sequence"/>
</dbReference>
<reference evidence="1 2" key="1">
    <citation type="submission" date="2023-07" db="EMBL/GenBank/DDBJ databases">
        <title>Genomic Encyclopedia of Type Strains, Phase IV (KMG-IV): sequencing the most valuable type-strain genomes for metagenomic binning, comparative biology and taxonomic classification.</title>
        <authorList>
            <person name="Goeker M."/>
        </authorList>
    </citation>
    <scope>NUCLEOTIDE SEQUENCE [LARGE SCALE GENOMIC DNA]</scope>
    <source>
        <strain evidence="1 2">DSM 1400</strain>
    </source>
</reference>
<evidence type="ECO:0000313" key="2">
    <source>
        <dbReference type="Proteomes" id="UP001224418"/>
    </source>
</evidence>
<dbReference type="EMBL" id="JAUSWN010000001">
    <property type="protein sequence ID" value="MDQ0478381.1"/>
    <property type="molecule type" value="Genomic_DNA"/>
</dbReference>
<evidence type="ECO:0008006" key="3">
    <source>
        <dbReference type="Google" id="ProtNLM"/>
    </source>
</evidence>
<accession>A0ABU0JMS9</accession>
<sequence length="94" mass="11386">MFCERKYENIINILCKAKGVSKKELMNVLEEEECEYLLFLLLKKYNCLDEERLMKDFNLKNVENKSKIAEEKFFVNHQFREGYFEVLNHIKKIG</sequence>
<evidence type="ECO:0000313" key="1">
    <source>
        <dbReference type="EMBL" id="MDQ0478381.1"/>
    </source>
</evidence>
<keyword evidence="2" id="KW-1185">Reference proteome</keyword>
<proteinExistence type="predicted"/>
<gene>
    <name evidence="1" type="ORF">QOZ93_000082</name>
</gene>
<comment type="caution">
    <text evidence="1">The sequence shown here is derived from an EMBL/GenBank/DDBJ whole genome shotgun (WGS) entry which is preliminary data.</text>
</comment>
<name>A0ABU0JMS9_HATLI</name>
<organism evidence="1 2">
    <name type="scientific">Hathewaya limosa</name>
    <name type="common">Clostridium limosum</name>
    <dbReference type="NCBI Taxonomy" id="1536"/>
    <lineage>
        <taxon>Bacteria</taxon>
        <taxon>Bacillati</taxon>
        <taxon>Bacillota</taxon>
        <taxon>Clostridia</taxon>
        <taxon>Eubacteriales</taxon>
        <taxon>Clostridiaceae</taxon>
        <taxon>Hathewaya</taxon>
    </lineage>
</organism>